<dbReference type="Proteomes" id="UP000442469">
    <property type="component" value="Unassembled WGS sequence"/>
</dbReference>
<evidence type="ECO:0000313" key="4">
    <source>
        <dbReference type="EMBL" id="KFM95851.1"/>
    </source>
</evidence>
<feature type="signal peptide" evidence="2">
    <location>
        <begin position="1"/>
        <end position="24"/>
    </location>
</feature>
<sequence length="208" mass="21681">MRKMGCLLLIIALLALAGCGQKPAAMPADTGNASNAAEGGANNGQGPAADSSQGAGGEGAGQTDASGPQQTSEQVKLTVKVYFTDNDLIELKPAEREIEVPKGQEDLKYEEAFKALQSADPGLISLWEKVKLNSAAFSEANGELALDIELPDEARLGAGGEALAIDALKKTMFQFDEVKQIEVTVGGEKVESLMGHADLEHPITRSGS</sequence>
<dbReference type="STRING" id="44252.DJ90_2131"/>
<evidence type="ECO:0000256" key="2">
    <source>
        <dbReference type="SAM" id="SignalP"/>
    </source>
</evidence>
<dbReference type="PROSITE" id="PS51257">
    <property type="entry name" value="PROKAR_LIPOPROTEIN"/>
    <property type="match status" value="1"/>
</dbReference>
<evidence type="ECO:0000256" key="1">
    <source>
        <dbReference type="SAM" id="MobiDB-lite"/>
    </source>
</evidence>
<feature type="domain" description="GerMN" evidence="3">
    <location>
        <begin position="80"/>
        <end position="191"/>
    </location>
</feature>
<keyword evidence="6" id="KW-1185">Reference proteome</keyword>
<dbReference type="AlphaFoldDB" id="A0A090YCD2"/>
<keyword evidence="2" id="KW-0732">Signal</keyword>
<dbReference type="Pfam" id="PF10646">
    <property type="entry name" value="Germane"/>
    <property type="match status" value="1"/>
</dbReference>
<dbReference type="PATRIC" id="fig|44252.3.peg.4998"/>
<dbReference type="Proteomes" id="UP000029278">
    <property type="component" value="Unassembled WGS sequence"/>
</dbReference>
<name>A0A090YCD2_PAEMA</name>
<dbReference type="HOGENOM" id="CLU_080926_1_0_9"/>
<evidence type="ECO:0000259" key="3">
    <source>
        <dbReference type="Pfam" id="PF10646"/>
    </source>
</evidence>
<organism evidence="4 6">
    <name type="scientific">Paenibacillus macerans</name>
    <name type="common">Bacillus macerans</name>
    <dbReference type="NCBI Taxonomy" id="44252"/>
    <lineage>
        <taxon>Bacteria</taxon>
        <taxon>Bacillati</taxon>
        <taxon>Bacillota</taxon>
        <taxon>Bacilli</taxon>
        <taxon>Bacillales</taxon>
        <taxon>Paenibacillaceae</taxon>
        <taxon>Paenibacillus</taxon>
    </lineage>
</organism>
<dbReference type="InterPro" id="IPR019606">
    <property type="entry name" value="GerMN"/>
</dbReference>
<accession>A0A090YCD2</accession>
<feature type="region of interest" description="Disordered" evidence="1">
    <location>
        <begin position="24"/>
        <end position="73"/>
    </location>
</feature>
<dbReference type="OrthoDB" id="1954033at2"/>
<dbReference type="RefSeq" id="WP_036623766.1">
    <property type="nucleotide sequence ID" value="NZ_BOSD01000035.1"/>
</dbReference>
<reference evidence="5 7" key="2">
    <citation type="submission" date="2019-11" db="EMBL/GenBank/DDBJ databases">
        <title>Draft genome sequences of five Paenibacillus species of dairy origin.</title>
        <authorList>
            <person name="Olajide A.M."/>
            <person name="Chen S."/>
            <person name="Lapointe G."/>
        </authorList>
    </citation>
    <scope>NUCLEOTIDE SEQUENCE [LARGE SCALE GENOMIC DNA]</scope>
    <source>
        <strain evidence="5 7">3CT49</strain>
    </source>
</reference>
<dbReference type="EMBL" id="WNZZ01000040">
    <property type="protein sequence ID" value="MUG26332.1"/>
    <property type="molecule type" value="Genomic_DNA"/>
</dbReference>
<evidence type="ECO:0000313" key="6">
    <source>
        <dbReference type="Proteomes" id="UP000029278"/>
    </source>
</evidence>
<feature type="chain" id="PRO_5033215141" evidence="2">
    <location>
        <begin position="25"/>
        <end position="208"/>
    </location>
</feature>
<comment type="caution">
    <text evidence="4">The sequence shown here is derived from an EMBL/GenBank/DDBJ whole genome shotgun (WGS) entry which is preliminary data.</text>
</comment>
<evidence type="ECO:0000313" key="7">
    <source>
        <dbReference type="Proteomes" id="UP000442469"/>
    </source>
</evidence>
<proteinExistence type="predicted"/>
<dbReference type="GeneID" id="77007778"/>
<feature type="compositionally biased region" description="Low complexity" evidence="1">
    <location>
        <begin position="31"/>
        <end position="53"/>
    </location>
</feature>
<dbReference type="EMBL" id="JMQA01000041">
    <property type="protein sequence ID" value="KFM95851.1"/>
    <property type="molecule type" value="Genomic_DNA"/>
</dbReference>
<gene>
    <name evidence="4" type="ORF">DJ90_2131</name>
    <name evidence="5" type="ORF">GNQ08_28650</name>
</gene>
<reference evidence="4 6" key="1">
    <citation type="submission" date="2014-04" db="EMBL/GenBank/DDBJ databases">
        <authorList>
            <person name="Bishop-Lilly K.A."/>
            <person name="Broomall S.M."/>
            <person name="Chain P.S."/>
            <person name="Chertkov O."/>
            <person name="Coyne S.R."/>
            <person name="Daligault H.E."/>
            <person name="Davenport K.W."/>
            <person name="Erkkila T."/>
            <person name="Frey K.G."/>
            <person name="Gibbons H.S."/>
            <person name="Gu W."/>
            <person name="Jaissle J."/>
            <person name="Johnson S.L."/>
            <person name="Koroleva G.I."/>
            <person name="Ladner J.T."/>
            <person name="Lo C.-C."/>
            <person name="Minogue T.D."/>
            <person name="Munk C."/>
            <person name="Palacios G.F."/>
            <person name="Redden C.L."/>
            <person name="Rosenzweig C.N."/>
            <person name="Scholz M.B."/>
            <person name="Teshima H."/>
            <person name="Xu Y."/>
        </authorList>
    </citation>
    <scope>NUCLEOTIDE SEQUENCE [LARGE SCALE GENOMIC DNA]</scope>
    <source>
        <strain evidence="4 6">8244</strain>
    </source>
</reference>
<protein>
    <submittedName>
        <fullName evidence="4">Sporulation and spore germination family protein</fullName>
    </submittedName>
</protein>
<evidence type="ECO:0000313" key="5">
    <source>
        <dbReference type="EMBL" id="MUG26332.1"/>
    </source>
</evidence>